<feature type="domain" description="ParB-like N-terminal" evidence="1">
    <location>
        <begin position="74"/>
        <end position="164"/>
    </location>
</feature>
<evidence type="ECO:0000259" key="1">
    <source>
        <dbReference type="SMART" id="SM00470"/>
    </source>
</evidence>
<dbReference type="Pfam" id="PF02195">
    <property type="entry name" value="ParB_N"/>
    <property type="match status" value="1"/>
</dbReference>
<protein>
    <recommendedName>
        <fullName evidence="1">ParB-like N-terminal domain-containing protein</fullName>
    </recommendedName>
</protein>
<sequence length="499" mass="55484">MSFAVGNRVTWLDPESQEEKKGVVKQVFKNSCKLTLSPSLEVVKANFEDMSLVSLNSHPDPSVTLRVKEENAVIYLSLSEIRIDGGTQQRVASSQQHIFSLVDALTEDAELDPIAVMFDGCDHWLVDGFHRYFAYKSDGREIIPAIVSPGTQREAIFASIAANSEHRALPRTRADKRKAVEILLLDPEWSQWSDREIGKQAKVDHKTVAAIRKCLNDPSVGNSPPTNSKKFVSRHGTVGLMPVRSSEPEPENLPQLPNVGDQVIEKNDLMELKKLILSNRNKYSKLSEIPTFSKLIGKVTKITPSEKGYFISVLWQTGESTTLPISELELIDFSHLYPGDQIELAGVQGEIISVSDNIAVADFDSGEMIEIPCLNLKKLNVGDQVVSSYSPNLKGEIVDIEFDTGLAQVKWESTGTTGVSRLDDLKKPEPEKPKKVFDLDQHLQDAIVAFVSNLDVMTPQQIRDVFVNSLERLSEEQTKEIFQACVARLGEFKQKVAVA</sequence>
<evidence type="ECO:0000313" key="2">
    <source>
        <dbReference type="EMBL" id="QNL31712.1"/>
    </source>
</evidence>
<dbReference type="InterPro" id="IPR003115">
    <property type="entry name" value="ParB_N"/>
</dbReference>
<dbReference type="SUPFAM" id="SSF110849">
    <property type="entry name" value="ParB/Sulfiredoxin"/>
    <property type="match status" value="1"/>
</dbReference>
<name>A0A7G9A4N9_9VIRU</name>
<proteinExistence type="predicted"/>
<dbReference type="InterPro" id="IPR036086">
    <property type="entry name" value="ParB/Sulfiredoxin_sf"/>
</dbReference>
<dbReference type="EMBL" id="MT840189">
    <property type="protein sequence ID" value="QNL31712.1"/>
    <property type="molecule type" value="Genomic_DNA"/>
</dbReference>
<reference evidence="2" key="1">
    <citation type="submission" date="2020-07" db="EMBL/GenBank/DDBJ databases">
        <title>Dissolved microcystin release linked to lysis of a Microcystis spp. bloom in Lake Erie (USA) attributed to a novel cyanophage.</title>
        <authorList>
            <person name="McKindles K.M."/>
            <person name="Manes M.A."/>
            <person name="DeMarco J.R."/>
            <person name="McClure A."/>
            <person name="McKay R.M."/>
            <person name="Davis T.W."/>
            <person name="Bullerjahn G.S."/>
        </authorList>
    </citation>
    <scope>NUCLEOTIDE SEQUENCE</scope>
</reference>
<dbReference type="SMART" id="SM00470">
    <property type="entry name" value="ParB"/>
    <property type="match status" value="1"/>
</dbReference>
<accession>A0A7G9A4N9</accession>
<organism evidence="2">
    <name type="scientific">Bacteriophage sp</name>
    <dbReference type="NCBI Taxonomy" id="38018"/>
    <lineage>
        <taxon>Viruses</taxon>
    </lineage>
</organism>